<feature type="compositionally biased region" description="Basic residues" evidence="1">
    <location>
        <begin position="19"/>
        <end position="30"/>
    </location>
</feature>
<evidence type="ECO:0000256" key="1">
    <source>
        <dbReference type="SAM" id="MobiDB-lite"/>
    </source>
</evidence>
<accession>A0A380WFU1</accession>
<feature type="compositionally biased region" description="Basic and acidic residues" evidence="1">
    <location>
        <begin position="40"/>
        <end position="51"/>
    </location>
</feature>
<organism evidence="2 3">
    <name type="scientific">Aminobacter aminovorans</name>
    <name type="common">Chelatobacter heintzii</name>
    <dbReference type="NCBI Taxonomy" id="83263"/>
    <lineage>
        <taxon>Bacteria</taxon>
        <taxon>Pseudomonadati</taxon>
        <taxon>Pseudomonadota</taxon>
        <taxon>Alphaproteobacteria</taxon>
        <taxon>Hyphomicrobiales</taxon>
        <taxon>Phyllobacteriaceae</taxon>
        <taxon>Aminobacter</taxon>
    </lineage>
</organism>
<reference evidence="2 3" key="1">
    <citation type="submission" date="2018-06" db="EMBL/GenBank/DDBJ databases">
        <authorList>
            <consortium name="Pathogen Informatics"/>
            <person name="Doyle S."/>
        </authorList>
    </citation>
    <scope>NUCLEOTIDE SEQUENCE [LARGE SCALE GENOMIC DNA]</scope>
    <source>
        <strain evidence="2 3">NCTC10684</strain>
    </source>
</reference>
<feature type="region of interest" description="Disordered" evidence="1">
    <location>
        <begin position="81"/>
        <end position="117"/>
    </location>
</feature>
<name>A0A380WFU1_AMIAI</name>
<protein>
    <submittedName>
        <fullName evidence="2">Uncharacterized protein</fullName>
    </submittedName>
</protein>
<sequence>MATGMVRPMKGRGTVPSRHACRAQPLRHGRSSNVAHHQIARPERPRSRDRQHLFGFGDPVLRGQEARRLGHVAAVEHVQGCRQRQRGEQPKPGVVAREQGGSGVRAGSPHRAHGNGAFGYREKRGEAALHLLRGRFPPPERGLALRCQTLAPGLLFNHVSAMAICHVLATRAIERSGAAGRHPPQGHRNHRRRTRGTVAFSLPACVRAHAGETATATRPGSRWQASHKRACDGS</sequence>
<feature type="region of interest" description="Disordered" evidence="1">
    <location>
        <begin position="1"/>
        <end position="51"/>
    </location>
</feature>
<gene>
    <name evidence="2" type="ORF">NCTC10684_00837</name>
</gene>
<evidence type="ECO:0000313" key="2">
    <source>
        <dbReference type="EMBL" id="SUU87635.1"/>
    </source>
</evidence>
<proteinExistence type="predicted"/>
<dbReference type="Proteomes" id="UP000254701">
    <property type="component" value="Unassembled WGS sequence"/>
</dbReference>
<feature type="region of interest" description="Disordered" evidence="1">
    <location>
        <begin position="211"/>
        <end position="234"/>
    </location>
</feature>
<dbReference type="EMBL" id="UFSM01000001">
    <property type="protein sequence ID" value="SUU87635.1"/>
    <property type="molecule type" value="Genomic_DNA"/>
</dbReference>
<evidence type="ECO:0000313" key="3">
    <source>
        <dbReference type="Proteomes" id="UP000254701"/>
    </source>
</evidence>
<dbReference type="AlphaFoldDB" id="A0A380WFU1"/>